<protein>
    <recommendedName>
        <fullName evidence="5">Actin-like protein arp6</fullName>
    </recommendedName>
</protein>
<dbReference type="GO" id="GO:0006338">
    <property type="term" value="P:chromatin remodeling"/>
    <property type="evidence" value="ECO:0007669"/>
    <property type="project" value="EnsemblFungi"/>
</dbReference>
<accession>A0A0C2FIS6</accession>
<name>A0A0C2FIS6_9PEZI</name>
<evidence type="ECO:0008006" key="5">
    <source>
        <dbReference type="Google" id="ProtNLM"/>
    </source>
</evidence>
<dbReference type="Gene3D" id="3.30.420.40">
    <property type="match status" value="2"/>
</dbReference>
<dbReference type="Pfam" id="PF00022">
    <property type="entry name" value="Actin"/>
    <property type="match status" value="1"/>
</dbReference>
<comment type="similarity">
    <text evidence="1">Belongs to the actin family.</text>
</comment>
<dbReference type="SMART" id="SM00268">
    <property type="entry name" value="ACTIN"/>
    <property type="match status" value="1"/>
</dbReference>
<organism evidence="3 4">
    <name type="scientific">Sporothrix brasiliensis 5110</name>
    <dbReference type="NCBI Taxonomy" id="1398154"/>
    <lineage>
        <taxon>Eukaryota</taxon>
        <taxon>Fungi</taxon>
        <taxon>Dikarya</taxon>
        <taxon>Ascomycota</taxon>
        <taxon>Pezizomycotina</taxon>
        <taxon>Sordariomycetes</taxon>
        <taxon>Sordariomycetidae</taxon>
        <taxon>Ophiostomatales</taxon>
        <taxon>Ophiostomataceae</taxon>
        <taxon>Sporothrix</taxon>
    </lineage>
</organism>
<gene>
    <name evidence="3" type="ORF">SPBR_01619</name>
</gene>
<keyword evidence="4" id="KW-1185">Reference proteome</keyword>
<dbReference type="OrthoDB" id="6220758at2759"/>
<dbReference type="HOGENOM" id="CLU_027965_1_1_1"/>
<evidence type="ECO:0000313" key="4">
    <source>
        <dbReference type="Proteomes" id="UP000031575"/>
    </source>
</evidence>
<sequence length="533" mass="57217">MAGGRKGKPAAPPPPARTLVVDNGAYTIKAGFAEGASSDTKATPYVIPNCIARDRQRRTYIGSELTTNCRDFGEAAFRRPVEKGYIVNWEAQRAIWAHEFGESAEAGGGRLQCDPSETRLLLTEQPNALPALQANCDQMVFEEFRFASYYRGPASQFNAYLDLGSATAATSVVAEATTVTTTTTAPAGEPVPTDNGVTHTANATPDAKSEAEAAAGNAPLTTPTPTTTATGAAEIRLVIDAGYSFTTVTPVLHGRPVHRAVRRLDVGGKLLTNYLTKLLSVRHYDMRHDTYIVNEMKEKACYVALDFASDLDKTWKGPRVQLGEAGVGDAKRRRLDVFRGGSDGIAKEYVLPDYHARTQGIVRDYDAAAVAAHQKQVKDFGAAASAASAATEDVLVLRNERFAVPELLFNPTDIGLQQPGLPDLVAQSVHALPVGLWPALLANIVVVGGCTDLPGFVQRLQQEIQSRMPDDLVVRVTRPADPTLCTWRGAARFATLPENAATVNRVCVTKQEYDEHGAGWVARKFAAGLGGID</sequence>
<reference evidence="3 4" key="1">
    <citation type="journal article" date="2014" name="BMC Genomics">
        <title>Comparative genomics of the major fungal agents of human and animal Sporotrichosis: Sporothrix schenckii and Sporothrix brasiliensis.</title>
        <authorList>
            <person name="Teixeira M.M."/>
            <person name="de Almeida L.G."/>
            <person name="Kubitschek-Barreira P."/>
            <person name="Alves F.L."/>
            <person name="Kioshima E.S."/>
            <person name="Abadio A.K."/>
            <person name="Fernandes L."/>
            <person name="Derengowski L.S."/>
            <person name="Ferreira K.S."/>
            <person name="Souza R.C."/>
            <person name="Ruiz J.C."/>
            <person name="de Andrade N.C."/>
            <person name="Paes H.C."/>
            <person name="Nicola A.M."/>
            <person name="Albuquerque P."/>
            <person name="Gerber A.L."/>
            <person name="Martins V.P."/>
            <person name="Peconick L.D."/>
            <person name="Neto A.V."/>
            <person name="Chaucanez C.B."/>
            <person name="Silva P.A."/>
            <person name="Cunha O.L."/>
            <person name="de Oliveira F.F."/>
            <person name="dos Santos T.C."/>
            <person name="Barros A.L."/>
            <person name="Soares M.A."/>
            <person name="de Oliveira L.M."/>
            <person name="Marini M.M."/>
            <person name="Villalobos-Duno H."/>
            <person name="Cunha M.M."/>
            <person name="de Hoog S."/>
            <person name="da Silveira J.F."/>
            <person name="Henrissat B."/>
            <person name="Nino-Vega G.A."/>
            <person name="Cisalpino P.S."/>
            <person name="Mora-Montes H.M."/>
            <person name="Almeida S.R."/>
            <person name="Stajich J.E."/>
            <person name="Lopes-Bezerra L.M."/>
            <person name="Vasconcelos A.T."/>
            <person name="Felipe M.S."/>
        </authorList>
    </citation>
    <scope>NUCLEOTIDE SEQUENCE [LARGE SCALE GENOMIC DNA]</scope>
    <source>
        <strain evidence="3 4">5110</strain>
    </source>
</reference>
<dbReference type="VEuPathDB" id="FungiDB:SPBR_01619"/>
<feature type="region of interest" description="Disordered" evidence="2">
    <location>
        <begin position="181"/>
        <end position="227"/>
    </location>
</feature>
<dbReference type="SUPFAM" id="SSF53067">
    <property type="entry name" value="Actin-like ATPase domain"/>
    <property type="match status" value="2"/>
</dbReference>
<dbReference type="Gene3D" id="3.90.640.10">
    <property type="entry name" value="Actin, Chain A, domain 4"/>
    <property type="match status" value="1"/>
</dbReference>
<dbReference type="Proteomes" id="UP000031575">
    <property type="component" value="Unassembled WGS sequence"/>
</dbReference>
<dbReference type="GeneID" id="63674850"/>
<dbReference type="InterPro" id="IPR004000">
    <property type="entry name" value="Actin"/>
</dbReference>
<dbReference type="PANTHER" id="PTHR11937">
    <property type="entry name" value="ACTIN"/>
    <property type="match status" value="1"/>
</dbReference>
<proteinExistence type="inferred from homology"/>
<comment type="caution">
    <text evidence="3">The sequence shown here is derived from an EMBL/GenBank/DDBJ whole genome shotgun (WGS) entry which is preliminary data.</text>
</comment>
<evidence type="ECO:0000256" key="1">
    <source>
        <dbReference type="RuleBase" id="RU000487"/>
    </source>
</evidence>
<dbReference type="AlphaFoldDB" id="A0A0C2FIS6"/>
<evidence type="ECO:0000313" key="3">
    <source>
        <dbReference type="EMBL" id="KIH91028.1"/>
    </source>
</evidence>
<evidence type="ECO:0000256" key="2">
    <source>
        <dbReference type="SAM" id="MobiDB-lite"/>
    </source>
</evidence>
<feature type="compositionally biased region" description="Low complexity" evidence="2">
    <location>
        <begin position="212"/>
        <end position="227"/>
    </location>
</feature>
<dbReference type="EMBL" id="AWTV01000007">
    <property type="protein sequence ID" value="KIH91028.1"/>
    <property type="molecule type" value="Genomic_DNA"/>
</dbReference>
<dbReference type="RefSeq" id="XP_040619038.1">
    <property type="nucleotide sequence ID" value="XM_040759929.1"/>
</dbReference>
<dbReference type="GO" id="GO:0000812">
    <property type="term" value="C:Swr1 complex"/>
    <property type="evidence" value="ECO:0007669"/>
    <property type="project" value="EnsemblFungi"/>
</dbReference>
<dbReference type="FunFam" id="3.30.420.40:FF:000058">
    <property type="entry name" value="Putative actin-related protein 5"/>
    <property type="match status" value="1"/>
</dbReference>
<dbReference type="InterPro" id="IPR043129">
    <property type="entry name" value="ATPase_NBD"/>
</dbReference>
<feature type="compositionally biased region" description="Low complexity" evidence="2">
    <location>
        <begin position="181"/>
        <end position="193"/>
    </location>
</feature>
<dbReference type="CDD" id="cd10210">
    <property type="entry name" value="ASKHA_NBD_Arp6"/>
    <property type="match status" value="1"/>
</dbReference>